<dbReference type="CDD" id="cd00397">
    <property type="entry name" value="DNA_BRE_C"/>
    <property type="match status" value="1"/>
</dbReference>
<dbReference type="GO" id="GO:0003677">
    <property type="term" value="F:DNA binding"/>
    <property type="evidence" value="ECO:0007669"/>
    <property type="project" value="UniProtKB-KW"/>
</dbReference>
<keyword evidence="7" id="KW-1185">Reference proteome</keyword>
<keyword evidence="3" id="KW-0238">DNA-binding</keyword>
<evidence type="ECO:0000256" key="1">
    <source>
        <dbReference type="ARBA" id="ARBA00008857"/>
    </source>
</evidence>
<dbReference type="InterPro" id="IPR002104">
    <property type="entry name" value="Integrase_catalytic"/>
</dbReference>
<dbReference type="InterPro" id="IPR011010">
    <property type="entry name" value="DNA_brk_join_enz"/>
</dbReference>
<protein>
    <submittedName>
        <fullName evidence="6">Site-specific integrase</fullName>
    </submittedName>
</protein>
<evidence type="ECO:0000256" key="2">
    <source>
        <dbReference type="ARBA" id="ARBA00022908"/>
    </source>
</evidence>
<dbReference type="InterPro" id="IPR050090">
    <property type="entry name" value="Tyrosine_recombinase_XerCD"/>
</dbReference>
<dbReference type="InterPro" id="IPR025269">
    <property type="entry name" value="SAM-like_dom"/>
</dbReference>
<dbReference type="AlphaFoldDB" id="A0A437QQA0"/>
<evidence type="ECO:0000256" key="4">
    <source>
        <dbReference type="ARBA" id="ARBA00023172"/>
    </source>
</evidence>
<dbReference type="GO" id="GO:0015074">
    <property type="term" value="P:DNA integration"/>
    <property type="evidence" value="ECO:0007669"/>
    <property type="project" value="UniProtKB-KW"/>
</dbReference>
<reference evidence="7" key="1">
    <citation type="submission" date="2019-01" db="EMBL/GenBank/DDBJ databases">
        <title>Gri0909 isolated from a small marine red alga.</title>
        <authorList>
            <person name="Kim J."/>
            <person name="Jeong S.E."/>
            <person name="Jeon C.O."/>
        </authorList>
    </citation>
    <scope>NUCLEOTIDE SEQUENCE [LARGE SCALE GENOMIC DNA]</scope>
    <source>
        <strain evidence="7">Gri0909</strain>
    </source>
</reference>
<comment type="caution">
    <text evidence="6">The sequence shown here is derived from an EMBL/GenBank/DDBJ whole genome shotgun (WGS) entry which is preliminary data.</text>
</comment>
<dbReference type="InterPro" id="IPR010998">
    <property type="entry name" value="Integrase_recombinase_N"/>
</dbReference>
<evidence type="ECO:0000313" key="7">
    <source>
        <dbReference type="Proteomes" id="UP000287447"/>
    </source>
</evidence>
<organism evidence="6 7">
    <name type="scientific">Hwanghaeella grinnelliae</name>
    <dbReference type="NCBI Taxonomy" id="2500179"/>
    <lineage>
        <taxon>Bacteria</taxon>
        <taxon>Pseudomonadati</taxon>
        <taxon>Pseudomonadota</taxon>
        <taxon>Alphaproteobacteria</taxon>
        <taxon>Rhodospirillales</taxon>
        <taxon>Rhodospirillaceae</taxon>
        <taxon>Hwanghaeella</taxon>
    </lineage>
</organism>
<dbReference type="Proteomes" id="UP000287447">
    <property type="component" value="Unassembled WGS sequence"/>
</dbReference>
<proteinExistence type="inferred from homology"/>
<accession>A0A437QQA0</accession>
<keyword evidence="4" id="KW-0233">DNA recombination</keyword>
<evidence type="ECO:0000259" key="5">
    <source>
        <dbReference type="PROSITE" id="PS51898"/>
    </source>
</evidence>
<feature type="domain" description="Tyr recombinase" evidence="5">
    <location>
        <begin position="126"/>
        <end position="336"/>
    </location>
</feature>
<gene>
    <name evidence="6" type="ORF">EOI86_16130</name>
</gene>
<dbReference type="PANTHER" id="PTHR30349">
    <property type="entry name" value="PHAGE INTEGRASE-RELATED"/>
    <property type="match status" value="1"/>
</dbReference>
<dbReference type="Pfam" id="PF00589">
    <property type="entry name" value="Phage_integrase"/>
    <property type="match status" value="1"/>
</dbReference>
<dbReference type="SUPFAM" id="SSF56349">
    <property type="entry name" value="DNA breaking-rejoining enzymes"/>
    <property type="match status" value="1"/>
</dbReference>
<sequence>MPENNPKNEVAKKQYEDALLHGKCRDPKTVKAVWNSINLFEEFTGYADFRALDADQAKGFKAWLEKKKSKNGEGLSIATMRSTLHDLRDFFQWLTVHPQYIRKVDGRAIQYLRLSDNANRAGRASREKPPPTLEELSKALAAMPSGTDIERRDRALFAFTVITCVRDDALVTLKMKDVDPKRKTVWQDPKHVRTKRRKGINTRFISQVMPEAEEIVLDWLHHAQDVLGFKSDDPLFPKTLVENDAETMAFEANGLSRDHWANAQPVREVFKAAFQRVGLPYYNPHLFRKTVVKWAQQNCSQLEFKAISQNLGHDHAMTTYNAYGELSVDEQFRVIEEIGAAHTDLIGVRTAALLAEFARRTKS</sequence>
<comment type="similarity">
    <text evidence="1">Belongs to the 'phage' integrase family.</text>
</comment>
<dbReference type="EMBL" id="SADE01000002">
    <property type="protein sequence ID" value="RVU36701.1"/>
    <property type="molecule type" value="Genomic_DNA"/>
</dbReference>
<dbReference type="PANTHER" id="PTHR30349:SF41">
    <property type="entry name" value="INTEGRASE_RECOMBINASE PROTEIN MJ0367-RELATED"/>
    <property type="match status" value="1"/>
</dbReference>
<dbReference type="InterPro" id="IPR013762">
    <property type="entry name" value="Integrase-like_cat_sf"/>
</dbReference>
<dbReference type="Gene3D" id="1.10.150.130">
    <property type="match status" value="1"/>
</dbReference>
<keyword evidence="2" id="KW-0229">DNA integration</keyword>
<dbReference type="Pfam" id="PF13102">
    <property type="entry name" value="Phage_int_SAM_5"/>
    <property type="match status" value="1"/>
</dbReference>
<dbReference type="GO" id="GO:0006310">
    <property type="term" value="P:DNA recombination"/>
    <property type="evidence" value="ECO:0007669"/>
    <property type="project" value="UniProtKB-KW"/>
</dbReference>
<evidence type="ECO:0000313" key="6">
    <source>
        <dbReference type="EMBL" id="RVU36701.1"/>
    </source>
</evidence>
<dbReference type="RefSeq" id="WP_127766177.1">
    <property type="nucleotide sequence ID" value="NZ_SADE01000002.1"/>
</dbReference>
<dbReference type="OrthoDB" id="7354488at2"/>
<dbReference type="Gene3D" id="1.10.443.10">
    <property type="entry name" value="Intergrase catalytic core"/>
    <property type="match status" value="1"/>
</dbReference>
<evidence type="ECO:0000256" key="3">
    <source>
        <dbReference type="ARBA" id="ARBA00023125"/>
    </source>
</evidence>
<name>A0A437QQA0_9PROT</name>
<dbReference type="PROSITE" id="PS51898">
    <property type="entry name" value="TYR_RECOMBINASE"/>
    <property type="match status" value="1"/>
</dbReference>